<evidence type="ECO:0000256" key="2">
    <source>
        <dbReference type="ARBA" id="ARBA00022801"/>
    </source>
</evidence>
<keyword evidence="3" id="KW-0539">Nucleus</keyword>
<sequence>MDAGQKGQSVTEVNQDAVLVMTANRTASILRLRATEKARVETLEKQLALRGGAPASSPPDSTKNGSHCDADEAPPLTTVLSSEPVPAPDNPESEEERMDDLTNALGCFTLGETGELRYFGASSNFSLIQNHTIKVPSAIQARNRGIEAANNMPDFFAPSDELRDHLLTIFWRWQNCWQYIVHRELFVRDLYVDKTGRYCTPLLLSAIMALSSRFSPRLELRTDPDDANTAGEMFAAQARTMLHFEYEAPTTSTVQATALLGLFWATIDNEGLGFMYIGMATRMAMNLGLHIDCSPYASKGMVSNEDVEARNVTFWGVYVLDKLYCLGMGRPASIQEYNITTTKPKGHVPHSPFLSEYQLEISSPFPTSHITENYLYTCDLLMATSEVIDQLYAQRYAWTEKEREDRVMKAHLQAVSLFDRLPKSMKISSSSLQCAPPYVYQFQPFFQLLNPGKISIAYDPEGGDIHSKACRDSAVKIARILQIFKKNYGMRNMPVSAVHPAFTASIIHLLHVKSSGNTGRSEAMRCLFICTRSLYELNVNWNWANRSIRAIQSLAAEWDIDIWAQGLAQEIGEECRRQFERYEIDDLPAAFLNNGLDNNIEPTYSLDDIFEAWTLSSFSFPSKQHSISQKASYHYFKAFHQISQAIEMSNKTVKVAAIQAEPVWNDLQGGVDKSIGLIQEAAKNGANVIGFPEVFIPGYPWSIWGNSPTANAPWVNEYFKNSMEKESPEMDQIRAAVREAGVFVVLGYSERYRGTLYIAQSYIDETGTIVLHRRKIKPTHVERAIYGDGQGESLTNVAQTKFGRVAGLNCWEHTQTLLRYYEYSQDVDIHVSSWPSIFPQNVPEWPYHITPECCKAFSHVVSMEGACFVLLASQIMTEENHKKANVEGFDYTKKAGGGFSMIFSPFGEELVKPLAPHEEGILYADINLEEKYKAKQNLDIVGHYSRPDQLSLRVNTHPAKPVFFANDL</sequence>
<comment type="caution">
    <text evidence="9">The sequence shown here is derived from an EMBL/GenBank/DDBJ whole genome shotgun (WGS) entry which is preliminary data.</text>
</comment>
<protein>
    <recommendedName>
        <fullName evidence="5">nitrilase</fullName>
        <ecNumber evidence="5">3.5.5.1</ecNumber>
    </recommendedName>
</protein>
<organism evidence="9 10">
    <name type="scientific">Fusarium austroafricanum</name>
    <dbReference type="NCBI Taxonomy" id="2364996"/>
    <lineage>
        <taxon>Eukaryota</taxon>
        <taxon>Fungi</taxon>
        <taxon>Dikarya</taxon>
        <taxon>Ascomycota</taxon>
        <taxon>Pezizomycotina</taxon>
        <taxon>Sordariomycetes</taxon>
        <taxon>Hypocreomycetidae</taxon>
        <taxon>Hypocreales</taxon>
        <taxon>Nectriaceae</taxon>
        <taxon>Fusarium</taxon>
        <taxon>Fusarium concolor species complex</taxon>
    </lineage>
</organism>
<dbReference type="Pfam" id="PF04082">
    <property type="entry name" value="Fungal_trans"/>
    <property type="match status" value="1"/>
</dbReference>
<keyword evidence="2" id="KW-0378">Hydrolase</keyword>
<feature type="region of interest" description="Disordered" evidence="7">
    <location>
        <begin position="46"/>
        <end position="98"/>
    </location>
</feature>
<dbReference type="InterPro" id="IPR000132">
    <property type="entry name" value="Nitrilase/CN_hydratase_CS"/>
</dbReference>
<dbReference type="InterPro" id="IPR003010">
    <property type="entry name" value="C-N_Hydrolase"/>
</dbReference>
<evidence type="ECO:0000313" key="9">
    <source>
        <dbReference type="EMBL" id="KAF4442941.1"/>
    </source>
</evidence>
<comment type="similarity">
    <text evidence="1">Belongs to the carbon-nitrogen hydrolase superfamily. Nitrilase family.</text>
</comment>
<gene>
    <name evidence="9" type="ORF">F53441_11585</name>
</gene>
<dbReference type="PANTHER" id="PTHR46044">
    <property type="entry name" value="NITRILASE"/>
    <property type="match status" value="1"/>
</dbReference>
<accession>A0A8H4K3Y9</accession>
<dbReference type="EC" id="3.5.5.1" evidence="5"/>
<dbReference type="GO" id="GO:0008270">
    <property type="term" value="F:zinc ion binding"/>
    <property type="evidence" value="ECO:0007669"/>
    <property type="project" value="InterPro"/>
</dbReference>
<dbReference type="InterPro" id="IPR036526">
    <property type="entry name" value="C-N_Hydrolase_sf"/>
</dbReference>
<evidence type="ECO:0000256" key="3">
    <source>
        <dbReference type="ARBA" id="ARBA00023242"/>
    </source>
</evidence>
<dbReference type="SMART" id="SM00906">
    <property type="entry name" value="Fungal_trans"/>
    <property type="match status" value="1"/>
</dbReference>
<dbReference type="InterPro" id="IPR007219">
    <property type="entry name" value="XnlR_reg_dom"/>
</dbReference>
<reference evidence="9" key="1">
    <citation type="submission" date="2020-01" db="EMBL/GenBank/DDBJ databases">
        <title>Identification and distribution of gene clusters putatively required for synthesis of sphingolipid metabolism inhibitors in phylogenetically diverse species of the filamentous fungus Fusarium.</title>
        <authorList>
            <person name="Kim H.-S."/>
            <person name="Busman M."/>
            <person name="Brown D.W."/>
            <person name="Divon H."/>
            <person name="Uhlig S."/>
            <person name="Proctor R.H."/>
        </authorList>
    </citation>
    <scope>NUCLEOTIDE SEQUENCE</scope>
    <source>
        <strain evidence="9">NRRL 53441</strain>
    </source>
</reference>
<evidence type="ECO:0000256" key="7">
    <source>
        <dbReference type="SAM" id="MobiDB-lite"/>
    </source>
</evidence>
<dbReference type="OrthoDB" id="2154091at2759"/>
<name>A0A8H4K3Y9_9HYPO</name>
<feature type="active site" description="Proton acceptor" evidence="6">
    <location>
        <position position="693"/>
    </location>
</feature>
<evidence type="ECO:0000256" key="6">
    <source>
        <dbReference type="PROSITE-ProRule" id="PRU10139"/>
    </source>
</evidence>
<dbReference type="GO" id="GO:0003677">
    <property type="term" value="F:DNA binding"/>
    <property type="evidence" value="ECO:0007669"/>
    <property type="project" value="InterPro"/>
</dbReference>
<comment type="catalytic activity">
    <reaction evidence="4">
        <text>a nitrile + 2 H2O = a carboxylate + NH4(+)</text>
        <dbReference type="Rhea" id="RHEA:21724"/>
        <dbReference type="ChEBI" id="CHEBI:15377"/>
        <dbReference type="ChEBI" id="CHEBI:18379"/>
        <dbReference type="ChEBI" id="CHEBI:28938"/>
        <dbReference type="ChEBI" id="CHEBI:29067"/>
        <dbReference type="EC" id="3.5.5.1"/>
    </reaction>
</comment>
<dbReference type="PROSITE" id="PS00920">
    <property type="entry name" value="NITRIL_CHT_1"/>
    <property type="match status" value="1"/>
</dbReference>
<dbReference type="AlphaFoldDB" id="A0A8H4K3Y9"/>
<proteinExistence type="inferred from homology"/>
<dbReference type="Gene3D" id="3.60.110.10">
    <property type="entry name" value="Carbon-nitrogen hydrolase"/>
    <property type="match status" value="1"/>
</dbReference>
<dbReference type="Pfam" id="PF00795">
    <property type="entry name" value="CN_hydrolase"/>
    <property type="match status" value="1"/>
</dbReference>
<dbReference type="GO" id="GO:0000257">
    <property type="term" value="F:nitrilase activity"/>
    <property type="evidence" value="ECO:0007669"/>
    <property type="project" value="UniProtKB-EC"/>
</dbReference>
<dbReference type="PROSITE" id="PS50263">
    <property type="entry name" value="CN_HYDROLASE"/>
    <property type="match status" value="1"/>
</dbReference>
<dbReference type="Proteomes" id="UP000605986">
    <property type="component" value="Unassembled WGS sequence"/>
</dbReference>
<evidence type="ECO:0000313" key="10">
    <source>
        <dbReference type="Proteomes" id="UP000605986"/>
    </source>
</evidence>
<dbReference type="PANTHER" id="PTHR46044:SF14">
    <property type="entry name" value="ARYLACETONITRILASE"/>
    <property type="match status" value="1"/>
</dbReference>
<dbReference type="GO" id="GO:0016836">
    <property type="term" value="F:hydro-lyase activity"/>
    <property type="evidence" value="ECO:0007669"/>
    <property type="project" value="UniProtKB-ARBA"/>
</dbReference>
<dbReference type="InterPro" id="IPR044149">
    <property type="entry name" value="Nitrilases_CHs"/>
</dbReference>
<keyword evidence="10" id="KW-1185">Reference proteome</keyword>
<dbReference type="CDD" id="cd12148">
    <property type="entry name" value="fungal_TF_MHR"/>
    <property type="match status" value="1"/>
</dbReference>
<dbReference type="SUPFAM" id="SSF56317">
    <property type="entry name" value="Carbon-nitrogen hydrolase"/>
    <property type="match status" value="1"/>
</dbReference>
<feature type="domain" description="CN hydrolase" evidence="8">
    <location>
        <begin position="653"/>
        <end position="928"/>
    </location>
</feature>
<evidence type="ECO:0000256" key="5">
    <source>
        <dbReference type="ARBA" id="ARBA00039045"/>
    </source>
</evidence>
<evidence type="ECO:0000256" key="1">
    <source>
        <dbReference type="ARBA" id="ARBA00008129"/>
    </source>
</evidence>
<dbReference type="GO" id="GO:0006351">
    <property type="term" value="P:DNA-templated transcription"/>
    <property type="evidence" value="ECO:0007669"/>
    <property type="project" value="InterPro"/>
</dbReference>
<evidence type="ECO:0000256" key="4">
    <source>
        <dbReference type="ARBA" id="ARBA00036406"/>
    </source>
</evidence>
<dbReference type="EMBL" id="JAADJG010000584">
    <property type="protein sequence ID" value="KAF4442941.1"/>
    <property type="molecule type" value="Genomic_DNA"/>
</dbReference>
<evidence type="ECO:0000259" key="8">
    <source>
        <dbReference type="PROSITE" id="PS50263"/>
    </source>
</evidence>
<dbReference type="CDD" id="cd07564">
    <property type="entry name" value="nitrilases_CHs"/>
    <property type="match status" value="1"/>
</dbReference>